<comment type="caution">
    <text evidence="2">The sequence shown here is derived from an EMBL/GenBank/DDBJ whole genome shotgun (WGS) entry which is preliminary data.</text>
</comment>
<feature type="domain" description="Methylene-tetrahydrofolate reductase C-terminal-like" evidence="1">
    <location>
        <begin position="106"/>
        <end position="199"/>
    </location>
</feature>
<accession>A0A0D2JVP2</accession>
<dbReference type="PANTHER" id="PTHR38755:SF1">
    <property type="entry name" value="METHYLENE-TETRAHYDROFOLATE REDUCTASE C-TERMINAL DOMAIN-CONTAINING PROTEIN"/>
    <property type="match status" value="1"/>
</dbReference>
<gene>
    <name evidence="2" type="ORF">X474_11700</name>
</gene>
<organism evidence="2 3">
    <name type="scientific">Dethiosulfatarculus sandiegensis</name>
    <dbReference type="NCBI Taxonomy" id="1429043"/>
    <lineage>
        <taxon>Bacteria</taxon>
        <taxon>Pseudomonadati</taxon>
        <taxon>Thermodesulfobacteriota</taxon>
        <taxon>Desulfarculia</taxon>
        <taxon>Desulfarculales</taxon>
        <taxon>Desulfarculaceae</taxon>
        <taxon>Dethiosulfatarculus</taxon>
    </lineage>
</organism>
<dbReference type="EMBL" id="AZAC01000014">
    <property type="protein sequence ID" value="KIX13655.1"/>
    <property type="molecule type" value="Genomic_DNA"/>
</dbReference>
<dbReference type="InterPro" id="IPR022026">
    <property type="entry name" value="DUF5981"/>
</dbReference>
<dbReference type="InParanoid" id="A0A0D2JVP2"/>
<evidence type="ECO:0000313" key="3">
    <source>
        <dbReference type="Proteomes" id="UP000032233"/>
    </source>
</evidence>
<evidence type="ECO:0000313" key="2">
    <source>
        <dbReference type="EMBL" id="KIX13655.1"/>
    </source>
</evidence>
<dbReference type="Pfam" id="PF12225">
    <property type="entry name" value="DUF5981"/>
    <property type="match status" value="1"/>
</dbReference>
<sequence>MTKAKDQEELKRLLNGLTRLFVAGCGTCATLTHTGGVEEVESMRLWLMENGKIVTSTTVIPVACDQLSHEILEEHEKALKSADAILVMSCAYGVQTLATQTGKMVIPALDTVFVGKETAQGEFQEACEQCGDCILGDTGGICPVTACHKGLVNGPCGGTNHGKCEIDPDKDCAWTGIYLRLSELGKLDRMRRYQEPKNYNVEPKPGKIRLTSG</sequence>
<name>A0A0D2JVP2_9BACT</name>
<reference evidence="2 3" key="1">
    <citation type="submission" date="2013-11" db="EMBL/GenBank/DDBJ databases">
        <title>Metagenomic analysis of a methanogenic consortium involved in long chain n-alkane degradation.</title>
        <authorList>
            <person name="Davidova I.A."/>
            <person name="Callaghan A.V."/>
            <person name="Wawrik B."/>
            <person name="Pruitt S."/>
            <person name="Marks C."/>
            <person name="Duncan K.E."/>
            <person name="Suflita J.M."/>
        </authorList>
    </citation>
    <scope>NUCLEOTIDE SEQUENCE [LARGE SCALE GENOMIC DNA]</scope>
    <source>
        <strain evidence="2 3">SPR</strain>
    </source>
</reference>
<dbReference type="PANTHER" id="PTHR38755">
    <property type="entry name" value="5,10-METHYLENETETRAHYDROFOLATE REDUCTASE"/>
    <property type="match status" value="1"/>
</dbReference>
<dbReference type="PATRIC" id="fig|1429043.3.peg.2488"/>
<dbReference type="Proteomes" id="UP000032233">
    <property type="component" value="Unassembled WGS sequence"/>
</dbReference>
<keyword evidence="3" id="KW-1185">Reference proteome</keyword>
<proteinExistence type="predicted"/>
<dbReference type="AlphaFoldDB" id="A0A0D2JVP2"/>
<dbReference type="STRING" id="1429043.X474_11700"/>
<protein>
    <submittedName>
        <fullName evidence="2">5,10-methylenetetrahydrofolate reductase-associated protein</fullName>
    </submittedName>
</protein>
<evidence type="ECO:0000259" key="1">
    <source>
        <dbReference type="Pfam" id="PF12225"/>
    </source>
</evidence>